<sequence length="343" mass="34362">MQLRNSYSLLAVLAVIASPAFAQDAPAPEAEAPADGAAQLPQSAADLAEEAQNAADNAESAAQDAADAVNGDAAEEEAGADAATEGEAAATSDDGASAEGTAAGEANADEAESATEQPEAAAEEPASDEPAAAGEAAETGEAAAPGAPVEGGTPSEQAAEGADDEPKVGSYYAKSTHSDWTIRCVTTESGNDPCELYQLLKDSDGNSVAEMTLIPLSNGEVAAGATMVVPLETDLTKGLSFGIDGNKASGYPFSFCAPVGCVSRMGFTADELGALKGGSKANVELLPFGSDPKNPVELELSLAGFTAAYSELEQLAKEAQATAEQQGGNTEEQPAEEEAQPAE</sequence>
<feature type="region of interest" description="Disordered" evidence="1">
    <location>
        <begin position="316"/>
        <end position="343"/>
    </location>
</feature>
<dbReference type="Pfam" id="PF06776">
    <property type="entry name" value="IalB"/>
    <property type="match status" value="1"/>
</dbReference>
<feature type="chain" id="PRO_5019442923" evidence="2">
    <location>
        <begin position="23"/>
        <end position="343"/>
    </location>
</feature>
<evidence type="ECO:0000256" key="1">
    <source>
        <dbReference type="SAM" id="MobiDB-lite"/>
    </source>
</evidence>
<name>A0A418SS16_9RHOB</name>
<gene>
    <name evidence="3" type="ORF">D3P04_14910</name>
</gene>
<evidence type="ECO:0000256" key="2">
    <source>
        <dbReference type="SAM" id="SignalP"/>
    </source>
</evidence>
<evidence type="ECO:0000313" key="4">
    <source>
        <dbReference type="Proteomes" id="UP000284202"/>
    </source>
</evidence>
<comment type="caution">
    <text evidence="3">The sequence shown here is derived from an EMBL/GenBank/DDBJ whole genome shotgun (WGS) entry which is preliminary data.</text>
</comment>
<evidence type="ECO:0000313" key="3">
    <source>
        <dbReference type="EMBL" id="RJE83692.1"/>
    </source>
</evidence>
<dbReference type="Proteomes" id="UP000284202">
    <property type="component" value="Unassembled WGS sequence"/>
</dbReference>
<feature type="compositionally biased region" description="Acidic residues" evidence="1">
    <location>
        <begin position="333"/>
        <end position="343"/>
    </location>
</feature>
<dbReference type="InterPro" id="IPR010642">
    <property type="entry name" value="Invasion_prot_B"/>
</dbReference>
<feature type="region of interest" description="Disordered" evidence="1">
    <location>
        <begin position="24"/>
        <end position="170"/>
    </location>
</feature>
<dbReference type="Gene3D" id="2.60.40.1880">
    <property type="entry name" value="Invasion associated locus B (IalB) protein"/>
    <property type="match status" value="1"/>
</dbReference>
<proteinExistence type="predicted"/>
<feature type="signal peptide" evidence="2">
    <location>
        <begin position="1"/>
        <end position="22"/>
    </location>
</feature>
<dbReference type="RefSeq" id="WP_119750278.1">
    <property type="nucleotide sequence ID" value="NZ_QZCG01000010.1"/>
</dbReference>
<dbReference type="InterPro" id="IPR038696">
    <property type="entry name" value="IalB_sf"/>
</dbReference>
<reference evidence="4" key="1">
    <citation type="submission" date="2018-09" db="EMBL/GenBank/DDBJ databases">
        <title>Acidovorax cavernicola nov. sp. isolated from Gruta de las Maravillas (Aracena, Spain).</title>
        <authorList>
            <person name="Jurado V."/>
            <person name="Gutierrez-Patricio S."/>
            <person name="Gonzalez-Pimentel J.L."/>
            <person name="Miller A.Z."/>
            <person name="Laiz L."/>
            <person name="Saiz-Jimenez C."/>
        </authorList>
    </citation>
    <scope>NUCLEOTIDE SEQUENCE [LARGE SCALE GENOMIC DNA]</scope>
    <source>
        <strain evidence="4">1011MAR3C25</strain>
    </source>
</reference>
<keyword evidence="2" id="KW-0732">Signal</keyword>
<dbReference type="OrthoDB" id="9797912at2"/>
<feature type="compositionally biased region" description="Low complexity" evidence="1">
    <location>
        <begin position="80"/>
        <end position="106"/>
    </location>
</feature>
<dbReference type="EMBL" id="QZCG01000010">
    <property type="protein sequence ID" value="RJE83692.1"/>
    <property type="molecule type" value="Genomic_DNA"/>
</dbReference>
<accession>A0A418SS16</accession>
<organism evidence="3 4">
    <name type="scientific">Paracoccus onubensis</name>
    <dbReference type="NCBI Taxonomy" id="1675788"/>
    <lineage>
        <taxon>Bacteria</taxon>
        <taxon>Pseudomonadati</taxon>
        <taxon>Pseudomonadota</taxon>
        <taxon>Alphaproteobacteria</taxon>
        <taxon>Rhodobacterales</taxon>
        <taxon>Paracoccaceae</taxon>
        <taxon>Paracoccus</taxon>
    </lineage>
</organism>
<feature type="compositionally biased region" description="Low complexity" evidence="1">
    <location>
        <begin position="128"/>
        <end position="152"/>
    </location>
</feature>
<feature type="compositionally biased region" description="Low complexity" evidence="1">
    <location>
        <begin position="24"/>
        <end position="72"/>
    </location>
</feature>
<protein>
    <submittedName>
        <fullName evidence="3">Invasion associated locus B family protein</fullName>
    </submittedName>
</protein>
<keyword evidence="4" id="KW-1185">Reference proteome</keyword>
<dbReference type="AlphaFoldDB" id="A0A418SS16"/>